<evidence type="ECO:0000256" key="1">
    <source>
        <dbReference type="SAM" id="Phobius"/>
    </source>
</evidence>
<name>A0A2T0TKB8_9PSEU</name>
<comment type="caution">
    <text evidence="2">The sequence shown here is derived from an EMBL/GenBank/DDBJ whole genome shotgun (WGS) entry which is preliminary data.</text>
</comment>
<accession>A0A2T0TKB8</accession>
<evidence type="ECO:0000313" key="2">
    <source>
        <dbReference type="EMBL" id="PRY46160.1"/>
    </source>
</evidence>
<sequence length="89" mass="9595">MSIISSVGHARKTWLATATTTMAIVTLSCVVGVLTTPFFAFLTAAACSLVTAAAFALARASRTMDTIFSEELDDRSGRHRIERLENSEQ</sequence>
<reference evidence="2 3" key="1">
    <citation type="submission" date="2018-03" db="EMBL/GenBank/DDBJ databases">
        <title>Genomic Encyclopedia of Archaeal and Bacterial Type Strains, Phase II (KMG-II): from individual species to whole genera.</title>
        <authorList>
            <person name="Goeker M."/>
        </authorList>
    </citation>
    <scope>NUCLEOTIDE SEQUENCE [LARGE SCALE GENOMIC DNA]</scope>
    <source>
        <strain evidence="2 3">DSM 44720</strain>
    </source>
</reference>
<dbReference type="RefSeq" id="WP_146174616.1">
    <property type="nucleotide sequence ID" value="NZ_PVTF01000001.1"/>
</dbReference>
<evidence type="ECO:0000313" key="3">
    <source>
        <dbReference type="Proteomes" id="UP000239494"/>
    </source>
</evidence>
<feature type="transmembrane region" description="Helical" evidence="1">
    <location>
        <begin position="12"/>
        <end position="33"/>
    </location>
</feature>
<keyword evidence="1" id="KW-0472">Membrane</keyword>
<dbReference type="EMBL" id="PVTF01000001">
    <property type="protein sequence ID" value="PRY46160.1"/>
    <property type="molecule type" value="Genomic_DNA"/>
</dbReference>
<keyword evidence="3" id="KW-1185">Reference proteome</keyword>
<keyword evidence="1" id="KW-1133">Transmembrane helix</keyword>
<gene>
    <name evidence="2" type="ORF">CLV43_101430</name>
</gene>
<organism evidence="2 3">
    <name type="scientific">Umezawaea tangerina</name>
    <dbReference type="NCBI Taxonomy" id="84725"/>
    <lineage>
        <taxon>Bacteria</taxon>
        <taxon>Bacillati</taxon>
        <taxon>Actinomycetota</taxon>
        <taxon>Actinomycetes</taxon>
        <taxon>Pseudonocardiales</taxon>
        <taxon>Pseudonocardiaceae</taxon>
        <taxon>Umezawaea</taxon>
    </lineage>
</organism>
<proteinExistence type="predicted"/>
<dbReference type="AlphaFoldDB" id="A0A2T0TKB8"/>
<protein>
    <submittedName>
        <fullName evidence="2">Uncharacterized protein</fullName>
    </submittedName>
</protein>
<dbReference type="Proteomes" id="UP000239494">
    <property type="component" value="Unassembled WGS sequence"/>
</dbReference>
<feature type="transmembrane region" description="Helical" evidence="1">
    <location>
        <begin position="39"/>
        <end position="58"/>
    </location>
</feature>
<keyword evidence="1" id="KW-0812">Transmembrane</keyword>